<evidence type="ECO:0000256" key="2">
    <source>
        <dbReference type="ARBA" id="ARBA00022980"/>
    </source>
</evidence>
<dbReference type="InterPro" id="IPR000235">
    <property type="entry name" value="Ribosomal_uS7"/>
</dbReference>
<dbReference type="InterPro" id="IPR023798">
    <property type="entry name" value="Ribosomal_uS7_dom"/>
</dbReference>
<dbReference type="STRING" id="98765.A0A2R6RIG9"/>
<dbReference type="InterPro" id="IPR020606">
    <property type="entry name" value="Ribosomal_uS7_CS"/>
</dbReference>
<accession>A0A2R6RIG9</accession>
<dbReference type="EMBL" id="MLYV02000251">
    <property type="protein sequence ID" value="PSS29826.1"/>
    <property type="molecule type" value="Genomic_DNA"/>
</dbReference>
<comment type="similarity">
    <text evidence="1 4">Belongs to the universal ribosomal protein uS7 family.</text>
</comment>
<dbReference type="AlphaFoldDB" id="A0A2R6RIG9"/>
<reference evidence="6 7" key="1">
    <citation type="submission" date="2018-02" db="EMBL/GenBank/DDBJ databases">
        <title>Genome sequence of the basidiomycete white-rot fungus Phlebia centrifuga.</title>
        <authorList>
            <person name="Granchi Z."/>
            <person name="Peng M."/>
            <person name="de Vries R.P."/>
            <person name="Hilden K."/>
            <person name="Makela M.R."/>
            <person name="Grigoriev I."/>
            <person name="Riley R."/>
        </authorList>
    </citation>
    <scope>NUCLEOTIDE SEQUENCE [LARGE SCALE GENOMIC DNA]</scope>
    <source>
        <strain evidence="6 7">FBCC195</strain>
    </source>
</reference>
<comment type="caution">
    <text evidence="6">The sequence shown here is derived from an EMBL/GenBank/DDBJ whole genome shotgun (WGS) entry which is preliminary data.</text>
</comment>
<evidence type="ECO:0000256" key="4">
    <source>
        <dbReference type="RuleBase" id="RU003619"/>
    </source>
</evidence>
<dbReference type="GO" id="GO:0005840">
    <property type="term" value="C:ribosome"/>
    <property type="evidence" value="ECO:0007669"/>
    <property type="project" value="UniProtKB-KW"/>
</dbReference>
<protein>
    <recommendedName>
        <fullName evidence="5">Small ribosomal subunit protein uS7 domain-containing protein</fullName>
    </recommendedName>
</protein>
<name>A0A2R6RIG9_9APHY</name>
<dbReference type="GO" id="GO:0006412">
    <property type="term" value="P:translation"/>
    <property type="evidence" value="ECO:0007669"/>
    <property type="project" value="InterPro"/>
</dbReference>
<gene>
    <name evidence="6" type="ORF">PHLCEN_2v2667</name>
</gene>
<dbReference type="CDD" id="cd14868">
    <property type="entry name" value="uS7_Mitochondria_Fungi"/>
    <property type="match status" value="1"/>
</dbReference>
<dbReference type="GO" id="GO:1990904">
    <property type="term" value="C:ribonucleoprotein complex"/>
    <property type="evidence" value="ECO:0007669"/>
    <property type="project" value="UniProtKB-KW"/>
</dbReference>
<organism evidence="6 7">
    <name type="scientific">Hermanssonia centrifuga</name>
    <dbReference type="NCBI Taxonomy" id="98765"/>
    <lineage>
        <taxon>Eukaryota</taxon>
        <taxon>Fungi</taxon>
        <taxon>Dikarya</taxon>
        <taxon>Basidiomycota</taxon>
        <taxon>Agaricomycotina</taxon>
        <taxon>Agaricomycetes</taxon>
        <taxon>Polyporales</taxon>
        <taxon>Meruliaceae</taxon>
        <taxon>Hermanssonia</taxon>
    </lineage>
</organism>
<evidence type="ECO:0000259" key="5">
    <source>
        <dbReference type="Pfam" id="PF00177"/>
    </source>
</evidence>
<evidence type="ECO:0000313" key="6">
    <source>
        <dbReference type="EMBL" id="PSS29826.1"/>
    </source>
</evidence>
<dbReference type="Gene3D" id="1.10.455.10">
    <property type="entry name" value="Ribosomal protein S7 domain"/>
    <property type="match status" value="1"/>
</dbReference>
<evidence type="ECO:0000313" key="7">
    <source>
        <dbReference type="Proteomes" id="UP000186601"/>
    </source>
</evidence>
<feature type="domain" description="Small ribosomal subunit protein uS7" evidence="5">
    <location>
        <begin position="82"/>
        <end position="212"/>
    </location>
</feature>
<dbReference type="GO" id="GO:0003723">
    <property type="term" value="F:RNA binding"/>
    <property type="evidence" value="ECO:0007669"/>
    <property type="project" value="InterPro"/>
</dbReference>
<keyword evidence="3 4" id="KW-0687">Ribonucleoprotein</keyword>
<sequence length="216" mass="23864">MFALLRRSALSSIPPSRRLASTIANGGTKDIMQDALSALGTIATGNRDGFKDVLSPASSPVVARPIESTQLSSRHIQIPPPEDPLLNLMTSIIMRQGKRKKAVHIVTRALHYIQTFTRSPPLPLLREAITRVAPAVRNMTTQLSNKQLITPTPLSERQRTFYAIKWILKASQKRQGQKLELRLAREIIGVLQGDGEALAKKAEAHRIAMVNRANVK</sequence>
<dbReference type="InterPro" id="IPR036823">
    <property type="entry name" value="Ribosomal_uS7_dom_sf"/>
</dbReference>
<proteinExistence type="inferred from homology"/>
<dbReference type="Pfam" id="PF00177">
    <property type="entry name" value="Ribosomal_S7"/>
    <property type="match status" value="1"/>
</dbReference>
<dbReference type="InterPro" id="IPR047988">
    <property type="entry name" value="Ribosomal_uS7m_fungi"/>
</dbReference>
<evidence type="ECO:0000256" key="1">
    <source>
        <dbReference type="ARBA" id="ARBA00007151"/>
    </source>
</evidence>
<dbReference type="GO" id="GO:0003735">
    <property type="term" value="F:structural constituent of ribosome"/>
    <property type="evidence" value="ECO:0007669"/>
    <property type="project" value="InterPro"/>
</dbReference>
<dbReference type="PROSITE" id="PS00052">
    <property type="entry name" value="RIBOSOMAL_S7"/>
    <property type="match status" value="1"/>
</dbReference>
<dbReference type="Proteomes" id="UP000186601">
    <property type="component" value="Unassembled WGS sequence"/>
</dbReference>
<keyword evidence="7" id="KW-1185">Reference proteome</keyword>
<evidence type="ECO:0000256" key="3">
    <source>
        <dbReference type="ARBA" id="ARBA00023274"/>
    </source>
</evidence>
<keyword evidence="2 4" id="KW-0689">Ribosomal protein</keyword>
<dbReference type="SUPFAM" id="SSF47973">
    <property type="entry name" value="Ribosomal protein S7"/>
    <property type="match status" value="1"/>
</dbReference>
<dbReference type="OrthoDB" id="9972728at2759"/>
<dbReference type="PANTHER" id="PTHR11205">
    <property type="entry name" value="RIBOSOMAL PROTEIN S7"/>
    <property type="match status" value="1"/>
</dbReference>